<dbReference type="GO" id="GO:0000785">
    <property type="term" value="C:chromatin"/>
    <property type="evidence" value="ECO:0007669"/>
    <property type="project" value="TreeGrafter"/>
</dbReference>
<dbReference type="KEGG" id="ssck:SPSK_05852"/>
<keyword evidence="2" id="KW-0479">Metal-binding</keyword>
<evidence type="ECO:0000256" key="3">
    <source>
        <dbReference type="ARBA" id="ARBA00022737"/>
    </source>
</evidence>
<dbReference type="Pfam" id="PF04082">
    <property type="entry name" value="Fungal_trans"/>
    <property type="match status" value="1"/>
</dbReference>
<evidence type="ECO:0000256" key="2">
    <source>
        <dbReference type="ARBA" id="ARBA00022723"/>
    </source>
</evidence>
<feature type="region of interest" description="Disordered" evidence="8">
    <location>
        <begin position="236"/>
        <end position="362"/>
    </location>
</feature>
<dbReference type="GeneID" id="27667838"/>
<reference evidence="10 11" key="2">
    <citation type="journal article" date="2015" name="Eukaryot. Cell">
        <title>Asexual propagation of a virulent clone complex in a human and feline outbreak of sporotrichosis.</title>
        <authorList>
            <person name="Teixeira Mde M."/>
            <person name="Rodrigues A.M."/>
            <person name="Tsui C.K."/>
            <person name="de Almeida L.G."/>
            <person name="Van Diepeningen A.D."/>
            <person name="van den Ende B.G."/>
            <person name="Fernandes G.F."/>
            <person name="Kano R."/>
            <person name="Hamelin R.C."/>
            <person name="Lopes-Bezerra L.M."/>
            <person name="Vasconcelos A.T."/>
            <person name="de Hoog S."/>
            <person name="de Camargo Z.P."/>
            <person name="Felipe M.S."/>
        </authorList>
    </citation>
    <scope>NUCLEOTIDE SEQUENCE [LARGE SCALE GENOMIC DNA]</scope>
    <source>
        <strain evidence="10 11">1099-18</strain>
    </source>
</reference>
<organism evidence="10 11">
    <name type="scientific">Sporothrix schenckii 1099-18</name>
    <dbReference type="NCBI Taxonomy" id="1397361"/>
    <lineage>
        <taxon>Eukaryota</taxon>
        <taxon>Fungi</taxon>
        <taxon>Dikarya</taxon>
        <taxon>Ascomycota</taxon>
        <taxon>Pezizomycotina</taxon>
        <taxon>Sordariomycetes</taxon>
        <taxon>Sordariomycetidae</taxon>
        <taxon>Ophiostomatales</taxon>
        <taxon>Ophiostomataceae</taxon>
        <taxon>Sporothrix</taxon>
    </lineage>
</organism>
<dbReference type="GO" id="GO:0008270">
    <property type="term" value="F:zinc ion binding"/>
    <property type="evidence" value="ECO:0007669"/>
    <property type="project" value="UniProtKB-KW"/>
</dbReference>
<dbReference type="InterPro" id="IPR051059">
    <property type="entry name" value="VerF-like"/>
</dbReference>
<dbReference type="InterPro" id="IPR013087">
    <property type="entry name" value="Znf_C2H2_type"/>
</dbReference>
<keyword evidence="4 7" id="KW-0863">Zinc-finger</keyword>
<dbReference type="VEuPathDB" id="FungiDB:SPSK_05852"/>
<evidence type="ECO:0000256" key="4">
    <source>
        <dbReference type="ARBA" id="ARBA00022771"/>
    </source>
</evidence>
<feature type="region of interest" description="Disordered" evidence="8">
    <location>
        <begin position="130"/>
        <end position="204"/>
    </location>
</feature>
<dbReference type="RefSeq" id="XP_016592635.1">
    <property type="nucleotide sequence ID" value="XM_016732561.1"/>
</dbReference>
<keyword evidence="6" id="KW-0539">Nucleus</keyword>
<dbReference type="GO" id="GO:0000981">
    <property type="term" value="F:DNA-binding transcription factor activity, RNA polymerase II-specific"/>
    <property type="evidence" value="ECO:0007669"/>
    <property type="project" value="InterPro"/>
</dbReference>
<feature type="compositionally biased region" description="Polar residues" evidence="8">
    <location>
        <begin position="284"/>
        <end position="296"/>
    </location>
</feature>
<dbReference type="PANTHER" id="PTHR40626">
    <property type="entry name" value="MIP31509P"/>
    <property type="match status" value="1"/>
</dbReference>
<feature type="region of interest" description="Disordered" evidence="8">
    <location>
        <begin position="625"/>
        <end position="707"/>
    </location>
</feature>
<dbReference type="GO" id="GO:0000978">
    <property type="term" value="F:RNA polymerase II cis-regulatory region sequence-specific DNA binding"/>
    <property type="evidence" value="ECO:0007669"/>
    <property type="project" value="InterPro"/>
</dbReference>
<gene>
    <name evidence="10" type="ORF">SPSK_05852</name>
</gene>
<dbReference type="InterPro" id="IPR007219">
    <property type="entry name" value="XnlR_reg_dom"/>
</dbReference>
<dbReference type="InterPro" id="IPR036236">
    <property type="entry name" value="Znf_C2H2_sf"/>
</dbReference>
<feature type="compositionally biased region" description="Low complexity" evidence="8">
    <location>
        <begin position="901"/>
        <end position="934"/>
    </location>
</feature>
<keyword evidence="5" id="KW-0862">Zinc</keyword>
<keyword evidence="3" id="KW-0677">Repeat</keyword>
<evidence type="ECO:0000256" key="7">
    <source>
        <dbReference type="PROSITE-ProRule" id="PRU00042"/>
    </source>
</evidence>
<feature type="compositionally biased region" description="Pro residues" evidence="8">
    <location>
        <begin position="650"/>
        <end position="662"/>
    </location>
</feature>
<dbReference type="EMBL" id="AXCR01000001">
    <property type="protein sequence ID" value="KJR89959.1"/>
    <property type="molecule type" value="Genomic_DNA"/>
</dbReference>
<feature type="compositionally biased region" description="Low complexity" evidence="8">
    <location>
        <begin position="640"/>
        <end position="649"/>
    </location>
</feature>
<dbReference type="Pfam" id="PF00096">
    <property type="entry name" value="zf-C2H2"/>
    <property type="match status" value="2"/>
</dbReference>
<feature type="compositionally biased region" description="Basic residues" evidence="8">
    <location>
        <begin position="34"/>
        <end position="43"/>
    </location>
</feature>
<evidence type="ECO:0000313" key="11">
    <source>
        <dbReference type="Proteomes" id="UP000033710"/>
    </source>
</evidence>
<dbReference type="PROSITE" id="PS50157">
    <property type="entry name" value="ZINC_FINGER_C2H2_2"/>
    <property type="match status" value="2"/>
</dbReference>
<dbReference type="PANTHER" id="PTHR40626:SF11">
    <property type="entry name" value="ZINC FINGER PROTEIN YPR022C"/>
    <property type="match status" value="1"/>
</dbReference>
<feature type="region of interest" description="Disordered" evidence="8">
    <location>
        <begin position="1"/>
        <end position="43"/>
    </location>
</feature>
<dbReference type="OrthoDB" id="1405595at2759"/>
<evidence type="ECO:0000256" key="8">
    <source>
        <dbReference type="SAM" id="MobiDB-lite"/>
    </source>
</evidence>
<comment type="caution">
    <text evidence="10">The sequence shown here is derived from an EMBL/GenBank/DDBJ whole genome shotgun (WGS) entry which is preliminary data.</text>
</comment>
<evidence type="ECO:0000256" key="1">
    <source>
        <dbReference type="ARBA" id="ARBA00004123"/>
    </source>
</evidence>
<feature type="compositionally biased region" description="Low complexity" evidence="8">
    <location>
        <begin position="297"/>
        <end position="314"/>
    </location>
</feature>
<feature type="compositionally biased region" description="Basic and acidic residues" evidence="8">
    <location>
        <begin position="1"/>
        <end position="10"/>
    </location>
</feature>
<feature type="compositionally biased region" description="Low complexity" evidence="8">
    <location>
        <begin position="155"/>
        <end position="176"/>
    </location>
</feature>
<proteinExistence type="predicted"/>
<feature type="region of interest" description="Disordered" evidence="8">
    <location>
        <begin position="1075"/>
        <end position="1097"/>
    </location>
</feature>
<feature type="region of interest" description="Disordered" evidence="8">
    <location>
        <begin position="901"/>
        <end position="940"/>
    </location>
</feature>
<accession>A0A0F2MLP6</accession>
<feature type="domain" description="C2H2-type" evidence="9">
    <location>
        <begin position="74"/>
        <end position="103"/>
    </location>
</feature>
<dbReference type="PROSITE" id="PS00028">
    <property type="entry name" value="ZINC_FINGER_C2H2_1"/>
    <property type="match status" value="2"/>
</dbReference>
<name>A0A0F2MLP6_SPOSC</name>
<dbReference type="SMART" id="SM00355">
    <property type="entry name" value="ZnF_C2H2"/>
    <property type="match status" value="2"/>
</dbReference>
<evidence type="ECO:0000259" key="9">
    <source>
        <dbReference type="PROSITE" id="PS50157"/>
    </source>
</evidence>
<feature type="compositionally biased region" description="Low complexity" evidence="8">
    <location>
        <begin position="321"/>
        <end position="340"/>
    </location>
</feature>
<evidence type="ECO:0000313" key="10">
    <source>
        <dbReference type="EMBL" id="KJR89959.1"/>
    </source>
</evidence>
<evidence type="ECO:0000256" key="6">
    <source>
        <dbReference type="ARBA" id="ARBA00023242"/>
    </source>
</evidence>
<feature type="compositionally biased region" description="Polar residues" evidence="8">
    <location>
        <begin position="262"/>
        <end position="277"/>
    </location>
</feature>
<reference evidence="10 11" key="1">
    <citation type="journal article" date="2014" name="BMC Genomics">
        <title>Comparative genomics of the major fungal agents of human and animal Sporotrichosis: Sporothrix schenckii and Sporothrix brasiliensis.</title>
        <authorList>
            <person name="Teixeira M.M."/>
            <person name="de Almeida L.G."/>
            <person name="Kubitschek-Barreira P."/>
            <person name="Alves F.L."/>
            <person name="Kioshima E.S."/>
            <person name="Abadio A.K."/>
            <person name="Fernandes L."/>
            <person name="Derengowski L.S."/>
            <person name="Ferreira K.S."/>
            <person name="Souza R.C."/>
            <person name="Ruiz J.C."/>
            <person name="de Andrade N.C."/>
            <person name="Paes H.C."/>
            <person name="Nicola A.M."/>
            <person name="Albuquerque P."/>
            <person name="Gerber A.L."/>
            <person name="Martins V.P."/>
            <person name="Peconick L.D."/>
            <person name="Neto A.V."/>
            <person name="Chaucanez C.B."/>
            <person name="Silva P.A."/>
            <person name="Cunha O.L."/>
            <person name="de Oliveira F.F."/>
            <person name="dos Santos T.C."/>
            <person name="Barros A.L."/>
            <person name="Soares M.A."/>
            <person name="de Oliveira L.M."/>
            <person name="Marini M.M."/>
            <person name="Villalobos-Duno H."/>
            <person name="Cunha M.M."/>
            <person name="de Hoog S."/>
            <person name="da Silveira J.F."/>
            <person name="Henrissat B."/>
            <person name="Nino-Vega G.A."/>
            <person name="Cisalpino P.S."/>
            <person name="Mora-Montes H.M."/>
            <person name="Almeida S.R."/>
            <person name="Stajich J.E."/>
            <person name="Lopes-Bezerra L.M."/>
            <person name="Vasconcelos A.T."/>
            <person name="Felipe M.S."/>
        </authorList>
    </citation>
    <scope>NUCLEOTIDE SEQUENCE [LARGE SCALE GENOMIC DNA]</scope>
    <source>
        <strain evidence="10 11">1099-18</strain>
    </source>
</reference>
<feature type="domain" description="C2H2-type" evidence="9">
    <location>
        <begin position="44"/>
        <end position="73"/>
    </location>
</feature>
<dbReference type="GO" id="GO:0006351">
    <property type="term" value="P:DNA-templated transcription"/>
    <property type="evidence" value="ECO:0007669"/>
    <property type="project" value="InterPro"/>
</dbReference>
<sequence>MSTTHHHQEQQQHQQQQPPTQPHAAPGSTAAYKRASRKGAPRRYGCRFPGCDKVYSRQEHLQRHQLNHNPKEIFACDVDGCGQRFVRADLLTRHKKRHSGSYTPRNRIQSFTEPEHATYSSGSVAVGILSPPIGLHGHGGSHMDDSPQGGRPRTNSASAGAAVNSSSSSGHAGGHVNHPHAGGGGTGTGTSNTRLPSLPSFPPHSVPRDAAILLSPESNPVIPVTTSIPVTASHVGMAGLPSHRSGRPPTAPPPPAPVPLQAVSTTWSSPAPLTTNMGGDFMQTDKTVSYYRSQTAPQQQQQEQHQQQQQQQQHQQHHHLQQQQQQPQQQHQQQLQTQPLHHPPPQPQHPQSYHHQPRTRDDPHTHAIAEAAPAILTFATAPYADQYLETQNFADWLFDGRETTLSDFNVSHLPFLDDGLESAFNNNIAYDYESLTSRSHIDTPPRQLETSDEVVGDLRRQEIVRFFKACRLQQPQFEVRIPTLGQALGDDIPALSADMIHDTLYEFWENVSPRVPVIHQPTFSCNRCPLLLLAVMLALGAASRYDRDQSGSLVDLGGFADIIITSARFEILTCDEATPPVSLWVAQALLLVEFYEKMLSTRGLHERSQVYHSVTLTLLRRGSPLIGRSGSESPPDESQLPSLTATSPPSTLPPHPHSPPTPLSTHQPLGRPHHHAHPQRLHHQHHSHRSHRSHHSHHSHFHHQRDGQAATAADLQAWWNRWAETEAMHRVVFVTFCLDIAHAAMFGHMADMAPHEIRLPLPCDDNLWTAAKPEDVRKLDNDLRMYGVHPITFLDGLKRAVHGMEVKTHSFGRMIIMSGLLSVGWHLRHRETHLKWLDLSTATTAASAVASAETTQTQQDAWRKTLLMAFDGWKASFDHVQDPAVDGLATAALTIAAGGPATTTTTTTTTATTTATTTGSLSSSASSSSSPSPTIRRSGSNGPIESAAVLYHLAHLCLHVDIVDCQVYAGAKRLLSRKVSSRDYTNVVSRMTVWAKQASTRHAILHAFRLLYRVLVDPRGRGAEGGVGGVRTSSDVYDIYSIKTEADPHRPWIMYYAALSIWSFVRAVGQTWSSSSASSSSSSYVGRPRPSHHAPLSPPYQRVVAYLGRVAERYELDEAATAPGPGSGGTDLANLADLADGLPDLLDYLQGVFAEAHSELLQEAQVRLQMCREIMAGTDSGMEKM</sequence>
<evidence type="ECO:0000256" key="5">
    <source>
        <dbReference type="ARBA" id="ARBA00022833"/>
    </source>
</evidence>
<feature type="compositionally biased region" description="Pro residues" evidence="8">
    <location>
        <begin position="249"/>
        <end position="258"/>
    </location>
</feature>
<protein>
    <recommendedName>
        <fullName evidence="9">C2H2-type domain-containing protein</fullName>
    </recommendedName>
</protein>
<dbReference type="AlphaFoldDB" id="A0A0F2MLP6"/>
<dbReference type="Proteomes" id="UP000033710">
    <property type="component" value="Unassembled WGS sequence"/>
</dbReference>
<dbReference type="SUPFAM" id="SSF57667">
    <property type="entry name" value="beta-beta-alpha zinc fingers"/>
    <property type="match status" value="1"/>
</dbReference>
<comment type="subcellular location">
    <subcellularLocation>
        <location evidence="1">Nucleus</location>
    </subcellularLocation>
</comment>
<feature type="compositionally biased region" description="Basic residues" evidence="8">
    <location>
        <begin position="671"/>
        <end position="703"/>
    </location>
</feature>
<dbReference type="Gene3D" id="3.30.160.60">
    <property type="entry name" value="Classic Zinc Finger"/>
    <property type="match status" value="2"/>
</dbReference>
<dbReference type="GO" id="GO:0005634">
    <property type="term" value="C:nucleus"/>
    <property type="evidence" value="ECO:0007669"/>
    <property type="project" value="UniProtKB-SubCell"/>
</dbReference>